<dbReference type="InterPro" id="IPR000560">
    <property type="entry name" value="His_Pase_clade-2"/>
</dbReference>
<name>A0AAD0UBM4_9BURK</name>
<evidence type="ECO:0000256" key="6">
    <source>
        <dbReference type="ARBA" id="ARBA00022729"/>
    </source>
</evidence>
<evidence type="ECO:0000256" key="1">
    <source>
        <dbReference type="ARBA" id="ARBA00004370"/>
    </source>
</evidence>
<sequence>MAVAADRDDRQTKTPYVPRQASSSLEPVPVGYVPVFTQMLARHGSRGLTSMKSDLALYRMWQQAEREDALTALGRELGPALLAMLRANFLLGAGVPGISQPGYGNETQVGLQEQIGLASRMVQRLPGLFAPDESSRARQVVVVSSGKDRAVDSAQAFIGALLAARPALRSEVLGPNKDTYLLYFHRLPKTPPLDPVASSQDPQQALRLQTWRDSQAYQAYMHSAVLQAQLARIRIDPRLQVAADVVLPRLFTAAFLQRLEQGTYRFSNSGTLSFTSNDGRFANTLTGDGRSVIARPIEAAWALYELYAISAAMRVELEQAGGSAQAFSAFMPPAAAHAFAEAEDAEDFYTKGPGMLEQGDVTSRMATILLQDFFQEADAIAAGRRQHLAKLRFAHAEIIIPLATLLGLPGAAQQVSESEPYEASRNGWRGAEVAPMAANLQWDMFADTAGRTLVRLLYNEGQADFKPACDGARIAPQSHYYDYRALRACYQALLGRDQNL</sequence>
<evidence type="ECO:0000256" key="3">
    <source>
        <dbReference type="ARBA" id="ARBA00012976"/>
    </source>
</evidence>
<evidence type="ECO:0000256" key="10">
    <source>
        <dbReference type="ARBA" id="ARBA00043668"/>
    </source>
</evidence>
<dbReference type="AlphaFoldDB" id="A0AAD0UBM4"/>
<dbReference type="EMBL" id="CP024996">
    <property type="protein sequence ID" value="AYR27028.1"/>
    <property type="molecule type" value="Genomic_DNA"/>
</dbReference>
<dbReference type="Pfam" id="PF00328">
    <property type="entry name" value="His_Phos_2"/>
    <property type="match status" value="1"/>
</dbReference>
<evidence type="ECO:0000256" key="11">
    <source>
        <dbReference type="ARBA" id="ARBA00043671"/>
    </source>
</evidence>
<evidence type="ECO:0000256" key="13">
    <source>
        <dbReference type="ARBA" id="ARBA00043832"/>
    </source>
</evidence>
<dbReference type="SUPFAM" id="SSF53254">
    <property type="entry name" value="Phosphoglycerate mutase-like"/>
    <property type="match status" value="1"/>
</dbReference>
<dbReference type="EC" id="3.1.3.80" evidence="3"/>
<dbReference type="InterPro" id="IPR029033">
    <property type="entry name" value="His_PPase_superfam"/>
</dbReference>
<comment type="catalytic activity">
    <reaction evidence="13">
        <text>(2R)-2,3-bisphosphoglycerate + H2O = (2R)-2-phosphoglycerate + phosphate</text>
        <dbReference type="Rhea" id="RHEA:27381"/>
        <dbReference type="ChEBI" id="CHEBI:15377"/>
        <dbReference type="ChEBI" id="CHEBI:43474"/>
        <dbReference type="ChEBI" id="CHEBI:58248"/>
        <dbReference type="ChEBI" id="CHEBI:58289"/>
        <dbReference type="EC" id="3.1.3.80"/>
    </reaction>
    <physiologicalReaction direction="left-to-right" evidence="13">
        <dbReference type="Rhea" id="RHEA:27382"/>
    </physiologicalReaction>
</comment>
<organism evidence="15 16">
    <name type="scientific">Herbaspirillum rubrisubalbicans</name>
    <dbReference type="NCBI Taxonomy" id="80842"/>
    <lineage>
        <taxon>Bacteria</taxon>
        <taxon>Pseudomonadati</taxon>
        <taxon>Pseudomonadota</taxon>
        <taxon>Betaproteobacteria</taxon>
        <taxon>Burkholderiales</taxon>
        <taxon>Oxalobacteraceae</taxon>
        <taxon>Herbaspirillum</taxon>
    </lineage>
</organism>
<evidence type="ECO:0000256" key="14">
    <source>
        <dbReference type="SAM" id="MobiDB-lite"/>
    </source>
</evidence>
<comment type="catalytic activity">
    <reaction evidence="11">
        <text>1D-myo-inositol 1,2,4,5,6-pentakisphosphate + H2O = 1D-myo-inositol 1,2,5,6-tetrakisphosphate + phosphate</text>
        <dbReference type="Rhea" id="RHEA:77115"/>
        <dbReference type="ChEBI" id="CHEBI:15377"/>
        <dbReference type="ChEBI" id="CHEBI:43474"/>
        <dbReference type="ChEBI" id="CHEBI:57798"/>
        <dbReference type="ChEBI" id="CHEBI:195535"/>
        <dbReference type="EC" id="3.1.3.62"/>
    </reaction>
    <physiologicalReaction direction="left-to-right" evidence="11">
        <dbReference type="Rhea" id="RHEA:77116"/>
    </physiologicalReaction>
</comment>
<reference evidence="15 16" key="1">
    <citation type="submission" date="2017-11" db="EMBL/GenBank/DDBJ databases">
        <title>Complete genome sequence of Herbaspirillum rubrisubalbicans DSM 11543.</title>
        <authorList>
            <person name="Chen M."/>
            <person name="An Q."/>
        </authorList>
    </citation>
    <scope>NUCLEOTIDE SEQUENCE [LARGE SCALE GENOMIC DNA]</scope>
    <source>
        <strain evidence="15 16">DSM 11543</strain>
    </source>
</reference>
<evidence type="ECO:0000256" key="7">
    <source>
        <dbReference type="ARBA" id="ARBA00022801"/>
    </source>
</evidence>
<evidence type="ECO:0000256" key="9">
    <source>
        <dbReference type="ARBA" id="ARBA00031642"/>
    </source>
</evidence>
<dbReference type="Gene3D" id="3.40.50.1240">
    <property type="entry name" value="Phosphoglycerate mutase-like"/>
    <property type="match status" value="1"/>
</dbReference>
<comment type="catalytic activity">
    <reaction evidence="12">
        <text>1D-myo-inositol hexakisphosphate + H2O = 1D-myo-inositol 1,2,4,5,6-pentakisphosphate + phosphate</text>
        <dbReference type="Rhea" id="RHEA:16989"/>
        <dbReference type="ChEBI" id="CHEBI:15377"/>
        <dbReference type="ChEBI" id="CHEBI:43474"/>
        <dbReference type="ChEBI" id="CHEBI:57798"/>
        <dbReference type="ChEBI" id="CHEBI:58130"/>
        <dbReference type="EC" id="3.1.3.62"/>
    </reaction>
    <physiologicalReaction direction="left-to-right" evidence="12">
        <dbReference type="Rhea" id="RHEA:16990"/>
    </physiologicalReaction>
</comment>
<dbReference type="EC" id="3.1.3.62" evidence="4"/>
<gene>
    <name evidence="15" type="ORF">RC54_17000</name>
</gene>
<evidence type="ECO:0000256" key="5">
    <source>
        <dbReference type="ARBA" id="ARBA00018097"/>
    </source>
</evidence>
<accession>A0AAD0UBM4</accession>
<keyword evidence="6" id="KW-0732">Signal</keyword>
<evidence type="ECO:0000313" key="16">
    <source>
        <dbReference type="Proteomes" id="UP000269199"/>
    </source>
</evidence>
<comment type="catalytic activity">
    <reaction evidence="10">
        <text>1D-myo-inositol 1,2,5,6-tetrakisphosphate + H2O = 1D-myo-inositol 1,2,6-trisphosphate + phosphate</text>
        <dbReference type="Rhea" id="RHEA:77119"/>
        <dbReference type="ChEBI" id="CHEBI:15377"/>
        <dbReference type="ChEBI" id="CHEBI:43474"/>
        <dbReference type="ChEBI" id="CHEBI:195535"/>
        <dbReference type="ChEBI" id="CHEBI:195537"/>
        <dbReference type="EC" id="3.1.3.62"/>
    </reaction>
    <physiologicalReaction direction="left-to-right" evidence="10">
        <dbReference type="Rhea" id="RHEA:77120"/>
    </physiologicalReaction>
</comment>
<dbReference type="Proteomes" id="UP000269199">
    <property type="component" value="Chromosome"/>
</dbReference>
<keyword evidence="7" id="KW-0378">Hydrolase</keyword>
<evidence type="ECO:0000256" key="2">
    <source>
        <dbReference type="ARBA" id="ARBA00008422"/>
    </source>
</evidence>
<dbReference type="PANTHER" id="PTHR20963:SF8">
    <property type="entry name" value="MULTIPLE INOSITOL POLYPHOSPHATE PHOSPHATASE 1"/>
    <property type="match status" value="1"/>
</dbReference>
<dbReference type="PANTHER" id="PTHR20963">
    <property type="entry name" value="MULTIPLE INOSITOL POLYPHOSPHATE PHOSPHATASE-RELATED"/>
    <property type="match status" value="1"/>
</dbReference>
<protein>
    <recommendedName>
        <fullName evidence="5">Multiple inositol polyphosphate phosphatase 1</fullName>
        <ecNumber evidence="4">3.1.3.62</ecNumber>
        <ecNumber evidence="3">3.1.3.80</ecNumber>
    </recommendedName>
    <alternativeName>
        <fullName evidence="9">2,3-bisphosphoglycerate 3-phosphatase</fullName>
    </alternativeName>
</protein>
<comment type="similarity">
    <text evidence="2">Belongs to the histidine acid phosphatase family. MINPP1 subfamily.</text>
</comment>
<evidence type="ECO:0000313" key="15">
    <source>
        <dbReference type="EMBL" id="AYR27028.1"/>
    </source>
</evidence>
<dbReference type="GO" id="GO:0016020">
    <property type="term" value="C:membrane"/>
    <property type="evidence" value="ECO:0007669"/>
    <property type="project" value="UniProtKB-SubCell"/>
</dbReference>
<keyword evidence="8" id="KW-0472">Membrane</keyword>
<evidence type="ECO:0000256" key="12">
    <source>
        <dbReference type="ARBA" id="ARBA00043691"/>
    </source>
</evidence>
<comment type="subcellular location">
    <subcellularLocation>
        <location evidence="1">Membrane</location>
    </subcellularLocation>
</comment>
<dbReference type="GO" id="GO:0034417">
    <property type="term" value="F:bisphosphoglycerate 3-phosphatase activity"/>
    <property type="evidence" value="ECO:0007669"/>
    <property type="project" value="UniProtKB-EC"/>
</dbReference>
<feature type="compositionally biased region" description="Basic and acidic residues" evidence="14">
    <location>
        <begin position="1"/>
        <end position="12"/>
    </location>
</feature>
<evidence type="ECO:0000256" key="8">
    <source>
        <dbReference type="ARBA" id="ARBA00023136"/>
    </source>
</evidence>
<feature type="region of interest" description="Disordered" evidence="14">
    <location>
        <begin position="1"/>
        <end position="22"/>
    </location>
</feature>
<proteinExistence type="inferred from homology"/>
<evidence type="ECO:0000256" key="4">
    <source>
        <dbReference type="ARBA" id="ARBA00013040"/>
    </source>
</evidence>